<keyword evidence="3" id="KW-1185">Reference proteome</keyword>
<feature type="region of interest" description="Disordered" evidence="1">
    <location>
        <begin position="1"/>
        <end position="80"/>
    </location>
</feature>
<name>A0AAN7DM34_9FUNG</name>
<proteinExistence type="predicted"/>
<organism evidence="2 3">
    <name type="scientific">Mucor velutinosus</name>
    <dbReference type="NCBI Taxonomy" id="708070"/>
    <lineage>
        <taxon>Eukaryota</taxon>
        <taxon>Fungi</taxon>
        <taxon>Fungi incertae sedis</taxon>
        <taxon>Mucoromycota</taxon>
        <taxon>Mucoromycotina</taxon>
        <taxon>Mucoromycetes</taxon>
        <taxon>Mucorales</taxon>
        <taxon>Mucorineae</taxon>
        <taxon>Mucoraceae</taxon>
        <taxon>Mucor</taxon>
    </lineage>
</organism>
<gene>
    <name evidence="2" type="ORF">ATC70_000926</name>
</gene>
<dbReference type="Proteomes" id="UP001304243">
    <property type="component" value="Unassembled WGS sequence"/>
</dbReference>
<feature type="compositionally biased region" description="Low complexity" evidence="1">
    <location>
        <begin position="19"/>
        <end position="36"/>
    </location>
</feature>
<evidence type="ECO:0000256" key="1">
    <source>
        <dbReference type="SAM" id="MobiDB-lite"/>
    </source>
</evidence>
<feature type="compositionally biased region" description="Pro residues" evidence="1">
    <location>
        <begin position="65"/>
        <end position="74"/>
    </location>
</feature>
<reference evidence="2 3" key="1">
    <citation type="submission" date="2022-11" db="EMBL/GenBank/DDBJ databases">
        <title>Mucor velutinosus strain NIH1002 WGS.</title>
        <authorList>
            <person name="Subramanian P."/>
            <person name="Mullikin J.C."/>
            <person name="Segre J.A."/>
            <person name="Zelazny A.M."/>
        </authorList>
    </citation>
    <scope>NUCLEOTIDE SEQUENCE [LARGE SCALE GENOMIC DNA]</scope>
    <source>
        <strain evidence="2 3">NIH1002</strain>
    </source>
</reference>
<feature type="compositionally biased region" description="Polar residues" evidence="1">
    <location>
        <begin position="38"/>
        <end position="64"/>
    </location>
</feature>
<evidence type="ECO:0000313" key="2">
    <source>
        <dbReference type="EMBL" id="KAK4517586.1"/>
    </source>
</evidence>
<evidence type="ECO:0000313" key="3">
    <source>
        <dbReference type="Proteomes" id="UP001304243"/>
    </source>
</evidence>
<accession>A0AAN7DM34</accession>
<dbReference type="AlphaFoldDB" id="A0AAN7DM34"/>
<dbReference type="GeneID" id="89944628"/>
<dbReference type="RefSeq" id="XP_064684252.1">
    <property type="nucleotide sequence ID" value="XM_064820332.1"/>
</dbReference>
<sequence>MNDGHTTSVASLGINTQFSGSSVSSGSSPLNSPLVSPAANTSFAHENSSWDQLQNQFTQQMSLQPPSPAPPPVATKPGNGNTFVHKLYKYDLSV</sequence>
<dbReference type="EMBL" id="JASEJX010000013">
    <property type="protein sequence ID" value="KAK4517586.1"/>
    <property type="molecule type" value="Genomic_DNA"/>
</dbReference>
<feature type="compositionally biased region" description="Polar residues" evidence="1">
    <location>
        <begin position="1"/>
        <end position="18"/>
    </location>
</feature>
<protein>
    <submittedName>
        <fullName evidence="2">Uncharacterized protein</fullName>
    </submittedName>
</protein>
<comment type="caution">
    <text evidence="2">The sequence shown here is derived from an EMBL/GenBank/DDBJ whole genome shotgun (WGS) entry which is preliminary data.</text>
</comment>